<dbReference type="EMBL" id="FOAF01000001">
    <property type="protein sequence ID" value="SEK71311.1"/>
    <property type="molecule type" value="Genomic_DNA"/>
</dbReference>
<sequence length="96" mass="11645">MDNTHYYKIVAAQFKSNVDRKKHLIKLYPKTKWEDILKIRQNDYNNDTIIQYLIQNIDVLETFGYRTVAEKHLRDYQLQAYPELFIAEETDSQREC</sequence>
<organism evidence="1 2">
    <name type="scientific">Olivibacter domesticus</name>
    <name type="common">Pseudosphingobacterium domesticum</name>
    <dbReference type="NCBI Taxonomy" id="407022"/>
    <lineage>
        <taxon>Bacteria</taxon>
        <taxon>Pseudomonadati</taxon>
        <taxon>Bacteroidota</taxon>
        <taxon>Sphingobacteriia</taxon>
        <taxon>Sphingobacteriales</taxon>
        <taxon>Sphingobacteriaceae</taxon>
        <taxon>Olivibacter</taxon>
    </lineage>
</organism>
<evidence type="ECO:0000313" key="1">
    <source>
        <dbReference type="EMBL" id="SEK71311.1"/>
    </source>
</evidence>
<name>A0A1H7J9E6_OLID1</name>
<keyword evidence="2" id="KW-1185">Reference proteome</keyword>
<evidence type="ECO:0000313" key="2">
    <source>
        <dbReference type="Proteomes" id="UP000199421"/>
    </source>
</evidence>
<dbReference type="RefSeq" id="WP_093319174.1">
    <property type="nucleotide sequence ID" value="NZ_FOAF01000001.1"/>
</dbReference>
<dbReference type="Proteomes" id="UP000199421">
    <property type="component" value="Unassembled WGS sequence"/>
</dbReference>
<protein>
    <submittedName>
        <fullName evidence="1">Uncharacterized protein</fullName>
    </submittedName>
</protein>
<dbReference type="AlphaFoldDB" id="A0A1H7J9E6"/>
<accession>A0A1H7J9E6</accession>
<reference evidence="2" key="1">
    <citation type="submission" date="2016-10" db="EMBL/GenBank/DDBJ databases">
        <authorList>
            <person name="Varghese N."/>
            <person name="Submissions S."/>
        </authorList>
    </citation>
    <scope>NUCLEOTIDE SEQUENCE [LARGE SCALE GENOMIC DNA]</scope>
    <source>
        <strain evidence="2">DSM 18733</strain>
    </source>
</reference>
<gene>
    <name evidence="1" type="ORF">SAMN05661044_00955</name>
</gene>
<proteinExistence type="predicted"/>